<keyword evidence="2" id="KW-1185">Reference proteome</keyword>
<evidence type="ECO:0000313" key="2">
    <source>
        <dbReference type="Proteomes" id="UP001163321"/>
    </source>
</evidence>
<evidence type="ECO:0000313" key="1">
    <source>
        <dbReference type="EMBL" id="KAI9907175.1"/>
    </source>
</evidence>
<dbReference type="Proteomes" id="UP001163321">
    <property type="component" value="Chromosome 8"/>
</dbReference>
<organism evidence="1 2">
    <name type="scientific">Peronosclerospora sorghi</name>
    <dbReference type="NCBI Taxonomy" id="230839"/>
    <lineage>
        <taxon>Eukaryota</taxon>
        <taxon>Sar</taxon>
        <taxon>Stramenopiles</taxon>
        <taxon>Oomycota</taxon>
        <taxon>Peronosporomycetes</taxon>
        <taxon>Peronosporales</taxon>
        <taxon>Peronosporaceae</taxon>
        <taxon>Peronosclerospora</taxon>
    </lineage>
</organism>
<dbReference type="EMBL" id="CM047587">
    <property type="protein sequence ID" value="KAI9907175.1"/>
    <property type="molecule type" value="Genomic_DNA"/>
</dbReference>
<proteinExistence type="predicted"/>
<gene>
    <name evidence="1" type="ORF">PsorP6_016284</name>
</gene>
<name>A0ACC0VMJ1_9STRA</name>
<reference evidence="1 2" key="1">
    <citation type="journal article" date="2022" name="bioRxiv">
        <title>The genome of the oomycete Peronosclerospora sorghi, a cosmopolitan pathogen of maize and sorghum, is inflated with dispersed pseudogenes.</title>
        <authorList>
            <person name="Fletcher K."/>
            <person name="Martin F."/>
            <person name="Isakeit T."/>
            <person name="Cavanaugh K."/>
            <person name="Magill C."/>
            <person name="Michelmore R."/>
        </authorList>
    </citation>
    <scope>NUCLEOTIDE SEQUENCE [LARGE SCALE GENOMIC DNA]</scope>
    <source>
        <strain evidence="1">P6</strain>
    </source>
</reference>
<comment type="caution">
    <text evidence="1">The sequence shown here is derived from an EMBL/GenBank/DDBJ whole genome shotgun (WGS) entry which is preliminary data.</text>
</comment>
<protein>
    <submittedName>
        <fullName evidence="1">Uncharacterized protein</fullName>
    </submittedName>
</protein>
<accession>A0ACC0VMJ1</accession>
<sequence>MLLNVVPSAKQPETSAENSHEVEAAAASFYVSPTSKHELKPMSNGERIARKYGIVAAAKIPPNDSMRAQVGIRLKDSCPAANRELAFSQRATETEVASPGVPCRSACLSLC</sequence>